<sequence>MSRWSVIGRGVSGLCVAKLLVEQGEQVEVIEQPGYTSASWYAGGMLAPYCEAESAASEVVTLGQHALAWWQQRVPDVQQRGTLVVAPARDQQELKIFASKTSHFQWVKPMEVEEDLGSRFESGLFFAEEGHLNPRQALTSLAQQLVDQGVVFHSTQPSGKIIDCRGIHAQSHLPQLRAVRGEMLRLRSAELDFSRPIRLLHPRFPCYLVPRGAGEFMLGATMVETDDNRGMSARAAMELLSAAYTLHPAFAEAEIVETASGLRPAYPTNLPSIQYQDNRFYLNGMYRHGFLLAPRVAQQLVEQLAKEKSNADLT</sequence>
<accession>A0ABS5SWS1</accession>
<dbReference type="Proteomes" id="UP000790096">
    <property type="component" value="Unassembled WGS sequence"/>
</dbReference>
<evidence type="ECO:0000256" key="6">
    <source>
        <dbReference type="ARBA" id="ARBA00039101"/>
    </source>
</evidence>
<dbReference type="InterPro" id="IPR006076">
    <property type="entry name" value="FAD-dep_OxRdtase"/>
</dbReference>
<evidence type="ECO:0000256" key="8">
    <source>
        <dbReference type="ARBA" id="ARBA00049547"/>
    </source>
</evidence>
<comment type="catalytic activity">
    <reaction evidence="8">
        <text>a D-alpha-amino acid + O2 + H2O = a 2-oxocarboxylate + H2O2 + NH4(+)</text>
        <dbReference type="Rhea" id="RHEA:21816"/>
        <dbReference type="ChEBI" id="CHEBI:15377"/>
        <dbReference type="ChEBI" id="CHEBI:15379"/>
        <dbReference type="ChEBI" id="CHEBI:16240"/>
        <dbReference type="ChEBI" id="CHEBI:28938"/>
        <dbReference type="ChEBI" id="CHEBI:35179"/>
        <dbReference type="ChEBI" id="CHEBI:59871"/>
        <dbReference type="EC" id="1.4.3.3"/>
    </reaction>
    <physiologicalReaction direction="left-to-right" evidence="8">
        <dbReference type="Rhea" id="RHEA:21817"/>
    </physiologicalReaction>
</comment>
<reference evidence="10 11" key="1">
    <citation type="submission" date="2020-04" db="EMBL/GenBank/DDBJ databases">
        <title>Genome sequencing of Rosenbergiella species.</title>
        <authorList>
            <person name="Alvarez-Perez S."/>
            <person name="Lievens B."/>
        </authorList>
    </citation>
    <scope>NUCLEOTIDE SEQUENCE [LARGE SCALE GENOMIC DNA]</scope>
    <source>
        <strain evidence="10 11">S61</strain>
    </source>
</reference>
<keyword evidence="4" id="KW-0274">FAD</keyword>
<dbReference type="InterPro" id="IPR023209">
    <property type="entry name" value="DAO"/>
</dbReference>
<dbReference type="SUPFAM" id="SSF54373">
    <property type="entry name" value="FAD-linked reductases, C-terminal domain"/>
    <property type="match status" value="1"/>
</dbReference>
<name>A0ABS5SWS1_9GAMM</name>
<dbReference type="PANTHER" id="PTHR11530:SF11">
    <property type="entry name" value="D-ASPARTATE OXIDASE"/>
    <property type="match status" value="1"/>
</dbReference>
<dbReference type="InterPro" id="IPR036188">
    <property type="entry name" value="FAD/NAD-bd_sf"/>
</dbReference>
<comment type="cofactor">
    <cofactor evidence="1">
        <name>FAD</name>
        <dbReference type="ChEBI" id="CHEBI:57692"/>
    </cofactor>
</comment>
<dbReference type="Pfam" id="PF01266">
    <property type="entry name" value="DAO"/>
    <property type="match status" value="1"/>
</dbReference>
<dbReference type="PANTHER" id="PTHR11530">
    <property type="entry name" value="D-AMINO ACID OXIDASE"/>
    <property type="match status" value="1"/>
</dbReference>
<comment type="caution">
    <text evidence="10">The sequence shown here is derived from an EMBL/GenBank/DDBJ whole genome shotgun (WGS) entry which is preliminary data.</text>
</comment>
<evidence type="ECO:0000256" key="1">
    <source>
        <dbReference type="ARBA" id="ARBA00001974"/>
    </source>
</evidence>
<dbReference type="EMBL" id="JABBFR010000010">
    <property type="protein sequence ID" value="MBT0724541.1"/>
    <property type="molecule type" value="Genomic_DNA"/>
</dbReference>
<evidence type="ECO:0000259" key="9">
    <source>
        <dbReference type="Pfam" id="PF01266"/>
    </source>
</evidence>
<evidence type="ECO:0000256" key="4">
    <source>
        <dbReference type="ARBA" id="ARBA00022827"/>
    </source>
</evidence>
<feature type="domain" description="FAD dependent oxidoreductase" evidence="9">
    <location>
        <begin position="6"/>
        <end position="302"/>
    </location>
</feature>
<evidence type="ECO:0000313" key="10">
    <source>
        <dbReference type="EMBL" id="MBT0724541.1"/>
    </source>
</evidence>
<keyword evidence="5" id="KW-0560">Oxidoreductase</keyword>
<dbReference type="Gene3D" id="3.30.9.10">
    <property type="entry name" value="D-Amino Acid Oxidase, subunit A, domain 2"/>
    <property type="match status" value="2"/>
</dbReference>
<evidence type="ECO:0000256" key="5">
    <source>
        <dbReference type="ARBA" id="ARBA00023002"/>
    </source>
</evidence>
<protein>
    <recommendedName>
        <fullName evidence="7">D-amino-acid oxidase</fullName>
        <ecNumber evidence="6">1.4.3.3</ecNumber>
    </recommendedName>
</protein>
<evidence type="ECO:0000256" key="3">
    <source>
        <dbReference type="ARBA" id="ARBA00022630"/>
    </source>
</evidence>
<evidence type="ECO:0000256" key="7">
    <source>
        <dbReference type="ARBA" id="ARBA00039751"/>
    </source>
</evidence>
<keyword evidence="11" id="KW-1185">Reference proteome</keyword>
<dbReference type="Gene3D" id="3.50.50.60">
    <property type="entry name" value="FAD/NAD(P)-binding domain"/>
    <property type="match status" value="2"/>
</dbReference>
<dbReference type="SUPFAM" id="SSF51971">
    <property type="entry name" value="Nucleotide-binding domain"/>
    <property type="match status" value="1"/>
</dbReference>
<proteinExistence type="inferred from homology"/>
<evidence type="ECO:0000256" key="2">
    <source>
        <dbReference type="ARBA" id="ARBA00006730"/>
    </source>
</evidence>
<gene>
    <name evidence="10" type="ORF">HH682_08865</name>
</gene>
<dbReference type="EC" id="1.4.3.3" evidence="6"/>
<keyword evidence="3" id="KW-0285">Flavoprotein</keyword>
<dbReference type="RefSeq" id="WP_214237211.1">
    <property type="nucleotide sequence ID" value="NZ_JABBFR010000010.1"/>
</dbReference>
<evidence type="ECO:0000313" key="11">
    <source>
        <dbReference type="Proteomes" id="UP000790096"/>
    </source>
</evidence>
<comment type="similarity">
    <text evidence="2">Belongs to the DAMOX/DASOX family.</text>
</comment>
<organism evidence="10 11">
    <name type="scientific">Rosenbergiella gaditana</name>
    <dbReference type="NCBI Taxonomy" id="2726987"/>
    <lineage>
        <taxon>Bacteria</taxon>
        <taxon>Pseudomonadati</taxon>
        <taxon>Pseudomonadota</taxon>
        <taxon>Gammaproteobacteria</taxon>
        <taxon>Enterobacterales</taxon>
        <taxon>Erwiniaceae</taxon>
        <taxon>Rosenbergiella</taxon>
    </lineage>
</organism>